<feature type="transmembrane region" description="Helical" evidence="1">
    <location>
        <begin position="99"/>
        <end position="119"/>
    </location>
</feature>
<dbReference type="Proteomes" id="UP000663862">
    <property type="component" value="Unassembled WGS sequence"/>
</dbReference>
<dbReference type="EMBL" id="CAJNXB010003518">
    <property type="protein sequence ID" value="CAF3320283.1"/>
    <property type="molecule type" value="Genomic_DNA"/>
</dbReference>
<reference evidence="6" key="1">
    <citation type="submission" date="2021-02" db="EMBL/GenBank/DDBJ databases">
        <authorList>
            <person name="Nowell W R."/>
        </authorList>
    </citation>
    <scope>NUCLEOTIDE SEQUENCE</scope>
</reference>
<evidence type="ECO:0000313" key="8">
    <source>
        <dbReference type="EMBL" id="CAF4308015.1"/>
    </source>
</evidence>
<evidence type="ECO:0000313" key="13">
    <source>
        <dbReference type="Proteomes" id="UP000663873"/>
    </source>
</evidence>
<protein>
    <submittedName>
        <fullName evidence="6">Uncharacterized protein</fullName>
    </submittedName>
</protein>
<gene>
    <name evidence="3" type="ORF">FME351_LOCUS10031</name>
    <name evidence="6" type="ORF">GRG538_LOCUS26340</name>
    <name evidence="7" type="ORF">HFQ381_LOCUS1603</name>
    <name evidence="4" type="ORF">KIK155_LOCUS9604</name>
    <name evidence="5" type="ORF">LUA448_LOCUS21209</name>
    <name evidence="11" type="ORF">QYT958_LOCUS24761</name>
    <name evidence="2" type="ORF">TIS948_LOCUS20123</name>
    <name evidence="10" type="ORF">TOA249_LOCUS2144</name>
    <name evidence="8" type="ORF">TSG867_LOCUS6697</name>
    <name evidence="9" type="ORF">UJA718_LOCUS20839</name>
</gene>
<dbReference type="EMBL" id="CAJNYT010004570">
    <property type="protein sequence ID" value="CAF3670494.1"/>
    <property type="molecule type" value="Genomic_DNA"/>
</dbReference>
<dbReference type="EMBL" id="CAJOBO010000047">
    <property type="protein sequence ID" value="CAF4110334.1"/>
    <property type="molecule type" value="Genomic_DNA"/>
</dbReference>
<dbReference type="EMBL" id="CAJNYD010002753">
    <property type="protein sequence ID" value="CAF3441462.1"/>
    <property type="molecule type" value="Genomic_DNA"/>
</dbReference>
<evidence type="ECO:0000313" key="6">
    <source>
        <dbReference type="EMBL" id="CAF3670494.1"/>
    </source>
</evidence>
<accession>A0A818SKS4</accession>
<dbReference type="EMBL" id="CAJNYU010001115">
    <property type="protein sequence ID" value="CAF3411519.1"/>
    <property type="molecule type" value="Genomic_DNA"/>
</dbReference>
<feature type="transmembrane region" description="Helical" evidence="1">
    <location>
        <begin position="73"/>
        <end position="93"/>
    </location>
</feature>
<dbReference type="EMBL" id="CAJOBQ010000252">
    <property type="protein sequence ID" value="CAF4308015.1"/>
    <property type="molecule type" value="Genomic_DNA"/>
</dbReference>
<dbReference type="Proteomes" id="UP000663838">
    <property type="component" value="Unassembled WGS sequence"/>
</dbReference>
<evidence type="ECO:0000256" key="1">
    <source>
        <dbReference type="SAM" id="Phobius"/>
    </source>
</evidence>
<keyword evidence="1" id="KW-0812">Transmembrane</keyword>
<evidence type="ECO:0000313" key="12">
    <source>
        <dbReference type="Proteomes" id="UP000663872"/>
    </source>
</evidence>
<organism evidence="6 12">
    <name type="scientific">Rotaria socialis</name>
    <dbReference type="NCBI Taxonomy" id="392032"/>
    <lineage>
        <taxon>Eukaryota</taxon>
        <taxon>Metazoa</taxon>
        <taxon>Spiralia</taxon>
        <taxon>Gnathifera</taxon>
        <taxon>Rotifera</taxon>
        <taxon>Eurotatoria</taxon>
        <taxon>Bdelloidea</taxon>
        <taxon>Philodinida</taxon>
        <taxon>Philodinidae</taxon>
        <taxon>Rotaria</taxon>
    </lineage>
</organism>
<evidence type="ECO:0000313" key="4">
    <source>
        <dbReference type="EMBL" id="CAF3417334.1"/>
    </source>
</evidence>
<keyword evidence="1" id="KW-0472">Membrane</keyword>
<proteinExistence type="predicted"/>
<dbReference type="EMBL" id="CAJOBS010000066">
    <property type="protein sequence ID" value="CAF4485041.1"/>
    <property type="molecule type" value="Genomic_DNA"/>
</dbReference>
<feature type="transmembrane region" description="Helical" evidence="1">
    <location>
        <begin position="126"/>
        <end position="152"/>
    </location>
</feature>
<evidence type="ECO:0000313" key="9">
    <source>
        <dbReference type="EMBL" id="CAF4424410.1"/>
    </source>
</evidence>
<dbReference type="Proteomes" id="UP000663833">
    <property type="component" value="Unassembled WGS sequence"/>
</dbReference>
<dbReference type="Proteomes" id="UP000663851">
    <property type="component" value="Unassembled WGS sequence"/>
</dbReference>
<sequence>MATEQTLSSLWVVEPLDENHTNTTNSRLTTIDNRSSSLHYPHTSLYKTEVLIDGHLKLHWNTCWTKVVAVNELIIGLLILILGILLVFFQLTLSSTAHGIWTGALAFIAGLFAFFTIIYRRHRFFLVVATIHILTGLASTILIFISVLAIALQMTNKNSNLTININDHQLNYGFHITLIILGIYEKLLCYTFLIMIIRHTHKTV</sequence>
<evidence type="ECO:0000313" key="2">
    <source>
        <dbReference type="EMBL" id="CAF3320283.1"/>
    </source>
</evidence>
<evidence type="ECO:0000313" key="5">
    <source>
        <dbReference type="EMBL" id="CAF3441462.1"/>
    </source>
</evidence>
<comment type="caution">
    <text evidence="6">The sequence shown here is derived from an EMBL/GenBank/DDBJ whole genome shotgun (WGS) entry which is preliminary data.</text>
</comment>
<dbReference type="EMBL" id="CAJOBP010003949">
    <property type="protein sequence ID" value="CAF4424410.1"/>
    <property type="molecule type" value="Genomic_DNA"/>
</dbReference>
<evidence type="ECO:0000313" key="3">
    <source>
        <dbReference type="EMBL" id="CAF3411519.1"/>
    </source>
</evidence>
<evidence type="ECO:0000313" key="7">
    <source>
        <dbReference type="EMBL" id="CAF4110334.1"/>
    </source>
</evidence>
<name>A0A818SKS4_9BILA</name>
<dbReference type="AlphaFoldDB" id="A0A818SKS4"/>
<dbReference type="Proteomes" id="UP000663825">
    <property type="component" value="Unassembled WGS sequence"/>
</dbReference>
<keyword evidence="1" id="KW-1133">Transmembrane helix</keyword>
<dbReference type="OrthoDB" id="10027757at2759"/>
<dbReference type="Proteomes" id="UP000663869">
    <property type="component" value="Unassembled WGS sequence"/>
</dbReference>
<feature type="transmembrane region" description="Helical" evidence="1">
    <location>
        <begin position="172"/>
        <end position="197"/>
    </location>
</feature>
<dbReference type="Proteomes" id="UP000663872">
    <property type="component" value="Unassembled WGS sequence"/>
</dbReference>
<keyword evidence="13" id="KW-1185">Reference proteome</keyword>
<evidence type="ECO:0000313" key="10">
    <source>
        <dbReference type="EMBL" id="CAF4485041.1"/>
    </source>
</evidence>
<dbReference type="EMBL" id="CAJOBR010005378">
    <property type="protein sequence ID" value="CAF4815932.1"/>
    <property type="molecule type" value="Genomic_DNA"/>
</dbReference>
<dbReference type="Proteomes" id="UP000663848">
    <property type="component" value="Unassembled WGS sequence"/>
</dbReference>
<dbReference type="Proteomes" id="UP000663865">
    <property type="component" value="Unassembled WGS sequence"/>
</dbReference>
<evidence type="ECO:0000313" key="11">
    <source>
        <dbReference type="EMBL" id="CAF4815932.1"/>
    </source>
</evidence>
<dbReference type="EMBL" id="CAJNYV010001371">
    <property type="protein sequence ID" value="CAF3417334.1"/>
    <property type="molecule type" value="Genomic_DNA"/>
</dbReference>
<dbReference type="Proteomes" id="UP000663873">
    <property type="component" value="Unassembled WGS sequence"/>
</dbReference>